<evidence type="ECO:0000313" key="3">
    <source>
        <dbReference type="EMBL" id="SCA56106.1"/>
    </source>
</evidence>
<dbReference type="OrthoDB" id="9811076at2"/>
<dbReference type="PANTHER" id="PTHR42954">
    <property type="entry name" value="FE(2+) TRANSPORT PROTEIN A"/>
    <property type="match status" value="1"/>
</dbReference>
<gene>
    <name evidence="3" type="primary">feoA</name>
    <name evidence="3" type="ORF">MTBPR1_180019</name>
</gene>
<dbReference type="PANTHER" id="PTHR42954:SF2">
    <property type="entry name" value="FE(2+) TRANSPORT PROTEIN A"/>
    <property type="match status" value="1"/>
</dbReference>
<dbReference type="InterPro" id="IPR007167">
    <property type="entry name" value="Fe-transptr_FeoA-like"/>
</dbReference>
<dbReference type="InterPro" id="IPR052713">
    <property type="entry name" value="FeoA"/>
</dbReference>
<dbReference type="GO" id="GO:0046914">
    <property type="term" value="F:transition metal ion binding"/>
    <property type="evidence" value="ECO:0007669"/>
    <property type="project" value="InterPro"/>
</dbReference>
<organism evidence="3 4">
    <name type="scientific">Candidatus Terasakiella magnetica</name>
    <dbReference type="NCBI Taxonomy" id="1867952"/>
    <lineage>
        <taxon>Bacteria</taxon>
        <taxon>Pseudomonadati</taxon>
        <taxon>Pseudomonadota</taxon>
        <taxon>Alphaproteobacteria</taxon>
        <taxon>Rhodospirillales</taxon>
        <taxon>Terasakiellaceae</taxon>
        <taxon>Terasakiella</taxon>
    </lineage>
</organism>
<dbReference type="STRING" id="1867952.MTBPR1_180019"/>
<proteinExistence type="predicted"/>
<dbReference type="EMBL" id="FLYE01000010">
    <property type="protein sequence ID" value="SCA56106.1"/>
    <property type="molecule type" value="Genomic_DNA"/>
</dbReference>
<evidence type="ECO:0000259" key="2">
    <source>
        <dbReference type="SMART" id="SM00899"/>
    </source>
</evidence>
<name>A0A1C3RFN2_9PROT</name>
<protein>
    <submittedName>
        <fullName evidence="3">Fe2+ transport system protein A (Modular protein)</fullName>
    </submittedName>
</protein>
<evidence type="ECO:0000313" key="4">
    <source>
        <dbReference type="Proteomes" id="UP000231658"/>
    </source>
</evidence>
<dbReference type="InterPro" id="IPR008988">
    <property type="entry name" value="Transcriptional_repressor_C"/>
</dbReference>
<dbReference type="SMART" id="SM00899">
    <property type="entry name" value="FeoA"/>
    <property type="match status" value="1"/>
</dbReference>
<dbReference type="SUPFAM" id="SSF50037">
    <property type="entry name" value="C-terminal domain of transcriptional repressors"/>
    <property type="match status" value="1"/>
</dbReference>
<accession>A0A1C3RFN2</accession>
<dbReference type="Gene3D" id="2.30.30.90">
    <property type="match status" value="1"/>
</dbReference>
<reference evidence="3 4" key="1">
    <citation type="submission" date="2016-07" db="EMBL/GenBank/DDBJ databases">
        <authorList>
            <person name="Lefevre C.T."/>
        </authorList>
    </citation>
    <scope>NUCLEOTIDE SEQUENCE [LARGE SCALE GENOMIC DNA]</scope>
    <source>
        <strain evidence="3">PR1</strain>
    </source>
</reference>
<feature type="domain" description="Ferrous iron transporter FeoA-like" evidence="2">
    <location>
        <begin position="18"/>
        <end position="90"/>
    </location>
</feature>
<keyword evidence="4" id="KW-1185">Reference proteome</keyword>
<evidence type="ECO:0000256" key="1">
    <source>
        <dbReference type="ARBA" id="ARBA00023004"/>
    </source>
</evidence>
<dbReference type="AlphaFoldDB" id="A0A1C3RFN2"/>
<sequence>MLVKGGQLLKVIEGTDVPTLASLKKGEQGYIREIGGDSTLKRKLLSMGIVKGVQVSVSHTAPLGDPRIYTLLGYDLSLRNDEAQTITVDLTKD</sequence>
<dbReference type="InterPro" id="IPR038157">
    <property type="entry name" value="FeoA_core_dom"/>
</dbReference>
<keyword evidence="1" id="KW-0408">Iron</keyword>
<dbReference type="Proteomes" id="UP000231658">
    <property type="component" value="Unassembled WGS sequence"/>
</dbReference>
<dbReference type="Pfam" id="PF04023">
    <property type="entry name" value="FeoA"/>
    <property type="match status" value="1"/>
</dbReference>